<dbReference type="EMBL" id="CP019688">
    <property type="protein sequence ID" value="AQQ14247.1"/>
    <property type="molecule type" value="Genomic_DNA"/>
</dbReference>
<protein>
    <recommendedName>
        <fullName evidence="4">Trypsin</fullName>
    </recommendedName>
</protein>
<proteinExistence type="predicted"/>
<gene>
    <name evidence="2" type="ORF">CGLAU_01280</name>
</gene>
<keyword evidence="1" id="KW-0732">Signal</keyword>
<sequence length="379" mass="40181" precursor="true">MRRKIFALTASLLVTAAIVAPTTAAAAEPALAAPGGPFRVPPKDPPQTVPSPVGDLKVPPETFAMTCSQGPTGTLTTPDGKTQRVMLTASHCVNTMPGLPEVKGEVFVPLESGYARIGERIASNVMPESTYDLSDPILSARTADWGIVLIDDSVNATRVSFSRDSDGGVYGEPVELTGIRDLPTLQHGEIVFDNFGQPICKDGATSGRSCGTQLARTRNGIYSWDLYYLEGDSGGVNFDPRDGAILGVTSMALGPLGKLQPADRILEDAYGIPDGEVNNYFVLTDSTAPHTAFVPSGEESVRIDAEISAMNPDIQPPDGRAELETATANAQQDARQLGEKALGGNIDPREIQNTAEHHAGEISKWADVALAQEINSWLN</sequence>
<reference evidence="2 3" key="1">
    <citation type="submission" date="2016-12" db="EMBL/GenBank/DDBJ databases">
        <authorList>
            <person name="Song W.-J."/>
            <person name="Kurnit D.M."/>
        </authorList>
    </citation>
    <scope>NUCLEOTIDE SEQUENCE [LARGE SCALE GENOMIC DNA]</scope>
    <source>
        <strain evidence="2 3">DSM 30827</strain>
    </source>
</reference>
<dbReference type="RefSeq" id="WP_095659123.1">
    <property type="nucleotide sequence ID" value="NZ_BAAAKB010000011.1"/>
</dbReference>
<accession>A0A1Q2HTS5</accession>
<dbReference type="KEGG" id="cgv:CGLAU_01280"/>
<evidence type="ECO:0008006" key="4">
    <source>
        <dbReference type="Google" id="ProtNLM"/>
    </source>
</evidence>
<dbReference type="InterPro" id="IPR009003">
    <property type="entry name" value="Peptidase_S1_PA"/>
</dbReference>
<organism evidence="2 3">
    <name type="scientific">Corynebacterium glaucum</name>
    <dbReference type="NCBI Taxonomy" id="187491"/>
    <lineage>
        <taxon>Bacteria</taxon>
        <taxon>Bacillati</taxon>
        <taxon>Actinomycetota</taxon>
        <taxon>Actinomycetes</taxon>
        <taxon>Mycobacteriales</taxon>
        <taxon>Corynebacteriaceae</taxon>
        <taxon>Corynebacterium</taxon>
    </lineage>
</organism>
<keyword evidence="3" id="KW-1185">Reference proteome</keyword>
<dbReference type="InterPro" id="IPR043504">
    <property type="entry name" value="Peptidase_S1_PA_chymotrypsin"/>
</dbReference>
<evidence type="ECO:0000313" key="2">
    <source>
        <dbReference type="EMBL" id="AQQ14247.1"/>
    </source>
</evidence>
<dbReference type="Gene3D" id="2.40.10.10">
    <property type="entry name" value="Trypsin-like serine proteases"/>
    <property type="match status" value="2"/>
</dbReference>
<dbReference type="Proteomes" id="UP000217209">
    <property type="component" value="Chromosome"/>
</dbReference>
<dbReference type="AlphaFoldDB" id="A0A1Q2HTS5"/>
<evidence type="ECO:0000256" key="1">
    <source>
        <dbReference type="SAM" id="SignalP"/>
    </source>
</evidence>
<dbReference type="OrthoDB" id="4399934at2"/>
<feature type="signal peptide" evidence="1">
    <location>
        <begin position="1"/>
        <end position="26"/>
    </location>
</feature>
<evidence type="ECO:0000313" key="3">
    <source>
        <dbReference type="Proteomes" id="UP000217209"/>
    </source>
</evidence>
<dbReference type="SUPFAM" id="SSF50494">
    <property type="entry name" value="Trypsin-like serine proteases"/>
    <property type="match status" value="1"/>
</dbReference>
<name>A0A1Q2HTS5_9CORY</name>
<feature type="chain" id="PRO_5012659236" description="Trypsin" evidence="1">
    <location>
        <begin position="27"/>
        <end position="379"/>
    </location>
</feature>